<dbReference type="AlphaFoldDB" id="A0A068X570"/>
<evidence type="ECO:0000313" key="2">
    <source>
        <dbReference type="Proteomes" id="UP000492820"/>
    </source>
</evidence>
<name>A0A068X570_ECHGR</name>
<reference evidence="1 2" key="1">
    <citation type="journal article" date="2013" name="Nature">
        <title>The genomes of four tapeworm species reveal adaptations to parasitism.</title>
        <authorList>
            <person name="Tsai I.J."/>
            <person name="Zarowiecki M."/>
            <person name="Holroyd N."/>
            <person name="Garciarrubio A."/>
            <person name="Sanchez-Flores A."/>
            <person name="Brooks K.L."/>
            <person name="Tracey A."/>
            <person name="Bobes R.J."/>
            <person name="Fragoso G."/>
            <person name="Sciutto E."/>
            <person name="Aslett M."/>
            <person name="Beasley H."/>
            <person name="Bennett H.M."/>
            <person name="Cai J."/>
            <person name="Camicia F."/>
            <person name="Clark R."/>
            <person name="Cucher M."/>
            <person name="De Silva N."/>
            <person name="Day T.A."/>
            <person name="Deplazes P."/>
            <person name="Estrada K."/>
            <person name="Fernandez C."/>
            <person name="Holland P.W."/>
            <person name="Hou J."/>
            <person name="Hu S."/>
            <person name="Huckvale T."/>
            <person name="Hung S.S."/>
            <person name="Kamenetzky L."/>
            <person name="Keane J.A."/>
            <person name="Kiss F."/>
            <person name="Koziol U."/>
            <person name="Lambert O."/>
            <person name="Liu K."/>
            <person name="Luo X."/>
            <person name="Luo Y."/>
            <person name="Macchiaroli N."/>
            <person name="Nichol S."/>
            <person name="Paps J."/>
            <person name="Parkinson J."/>
            <person name="Pouchkina-Stantcheva N."/>
            <person name="Riddiford N."/>
            <person name="Rosenzvit M."/>
            <person name="Salinas G."/>
            <person name="Wasmuth J.D."/>
            <person name="Zamanian M."/>
            <person name="Zheng Y."/>
            <person name="Cai X."/>
            <person name="Soberon X."/>
            <person name="Olson P.D."/>
            <person name="Laclette J.P."/>
            <person name="Brehm K."/>
            <person name="Berriman M."/>
            <person name="Garciarrubio A."/>
            <person name="Bobes R.J."/>
            <person name="Fragoso G."/>
            <person name="Sanchez-Flores A."/>
            <person name="Estrada K."/>
            <person name="Cevallos M.A."/>
            <person name="Morett E."/>
            <person name="Gonzalez V."/>
            <person name="Portillo T."/>
            <person name="Ochoa-Leyva A."/>
            <person name="Jose M.V."/>
            <person name="Sciutto E."/>
            <person name="Landa A."/>
            <person name="Jimenez L."/>
            <person name="Valdes V."/>
            <person name="Carrero J.C."/>
            <person name="Larralde C."/>
            <person name="Morales-Montor J."/>
            <person name="Limon-Lason J."/>
            <person name="Soberon X."/>
            <person name="Laclette J.P."/>
        </authorList>
    </citation>
    <scope>NUCLEOTIDE SEQUENCE [LARGE SCALE GENOMIC DNA]</scope>
</reference>
<dbReference type="OrthoDB" id="10655966at2759"/>
<reference evidence="3" key="3">
    <citation type="submission" date="2020-10" db="UniProtKB">
        <authorList>
            <consortium name="WormBaseParasite"/>
        </authorList>
    </citation>
    <scope>IDENTIFICATION</scope>
</reference>
<sequence length="124" mass="14014">MQLVWTPSVNELVPSGRVVLLDAVADAAPVSLTTGHRVSSQLLQPMPSLAHNSFHVPKEYHDVLTCRALLEEEKNREHSDPLLVMKTCKRKPRVRLFAESLSTFTKAFDQRTQLAGLYFSILRM</sequence>
<dbReference type="EMBL" id="LK028707">
    <property type="protein sequence ID" value="CDS25080.1"/>
    <property type="molecule type" value="Genomic_DNA"/>
</dbReference>
<proteinExistence type="predicted"/>
<organism evidence="1">
    <name type="scientific">Echinococcus granulosus</name>
    <name type="common">Hydatid tapeworm</name>
    <dbReference type="NCBI Taxonomy" id="6210"/>
    <lineage>
        <taxon>Eukaryota</taxon>
        <taxon>Metazoa</taxon>
        <taxon>Spiralia</taxon>
        <taxon>Lophotrochozoa</taxon>
        <taxon>Platyhelminthes</taxon>
        <taxon>Cestoda</taxon>
        <taxon>Eucestoda</taxon>
        <taxon>Cyclophyllidea</taxon>
        <taxon>Taeniidae</taxon>
        <taxon>Echinococcus</taxon>
        <taxon>Echinococcus granulosus group</taxon>
    </lineage>
</organism>
<dbReference type="Proteomes" id="UP000492820">
    <property type="component" value="Unassembled WGS sequence"/>
</dbReference>
<dbReference type="WBParaSite" id="EgrG_000306300">
    <property type="protein sequence ID" value="EgrG_000306300"/>
    <property type="gene ID" value="EgrG_000306300"/>
</dbReference>
<accession>A0A068X570</accession>
<evidence type="ECO:0000313" key="1">
    <source>
        <dbReference type="EMBL" id="CDS25080.1"/>
    </source>
</evidence>
<reference evidence="1" key="2">
    <citation type="submission" date="2014-06" db="EMBL/GenBank/DDBJ databases">
        <authorList>
            <person name="Aslett M."/>
        </authorList>
    </citation>
    <scope>NUCLEOTIDE SEQUENCE</scope>
</reference>
<evidence type="ECO:0000313" key="3">
    <source>
        <dbReference type="WBParaSite" id="EgrG_000306300"/>
    </source>
</evidence>
<gene>
    <name evidence="1" type="ORF">EgrG_000306300</name>
</gene>
<protein>
    <submittedName>
        <fullName evidence="3">tRNA (adenine(58)-N(1))-methyltransferase</fullName>
    </submittedName>
</protein>